<evidence type="ECO:0000313" key="2">
    <source>
        <dbReference type="Proteomes" id="UP000276133"/>
    </source>
</evidence>
<comment type="caution">
    <text evidence="1">The sequence shown here is derived from an EMBL/GenBank/DDBJ whole genome shotgun (WGS) entry which is preliminary data.</text>
</comment>
<dbReference type="AlphaFoldDB" id="A0A3M7PKV2"/>
<proteinExistence type="predicted"/>
<evidence type="ECO:0000313" key="1">
    <source>
        <dbReference type="EMBL" id="RMZ99756.1"/>
    </source>
</evidence>
<reference evidence="1 2" key="1">
    <citation type="journal article" date="2018" name="Sci. Rep.">
        <title>Genomic signatures of local adaptation to the degree of environmental predictability in rotifers.</title>
        <authorList>
            <person name="Franch-Gras L."/>
            <person name="Hahn C."/>
            <person name="Garcia-Roger E.M."/>
            <person name="Carmona M.J."/>
            <person name="Serra M."/>
            <person name="Gomez A."/>
        </authorList>
    </citation>
    <scope>NUCLEOTIDE SEQUENCE [LARGE SCALE GENOMIC DNA]</scope>
    <source>
        <strain evidence="1">HYR1</strain>
    </source>
</reference>
<gene>
    <name evidence="1" type="ORF">BpHYR1_040860</name>
</gene>
<organism evidence="1 2">
    <name type="scientific">Brachionus plicatilis</name>
    <name type="common">Marine rotifer</name>
    <name type="synonym">Brachionus muelleri</name>
    <dbReference type="NCBI Taxonomy" id="10195"/>
    <lineage>
        <taxon>Eukaryota</taxon>
        <taxon>Metazoa</taxon>
        <taxon>Spiralia</taxon>
        <taxon>Gnathifera</taxon>
        <taxon>Rotifera</taxon>
        <taxon>Eurotatoria</taxon>
        <taxon>Monogononta</taxon>
        <taxon>Pseudotrocha</taxon>
        <taxon>Ploima</taxon>
        <taxon>Brachionidae</taxon>
        <taxon>Brachionus</taxon>
    </lineage>
</organism>
<name>A0A3M7PKV2_BRAPC</name>
<dbReference type="EMBL" id="REGN01010070">
    <property type="protein sequence ID" value="RMZ99756.1"/>
    <property type="molecule type" value="Genomic_DNA"/>
</dbReference>
<accession>A0A3M7PKV2</accession>
<keyword evidence="2" id="KW-1185">Reference proteome</keyword>
<protein>
    <submittedName>
        <fullName evidence="1">Uncharacterized protein</fullName>
    </submittedName>
</protein>
<sequence length="147" mass="16658">MEIGQNARSNNVFEKHFFIILHRRRRIWQKKSKFTHVAPFKHGSDKHGFIGTLVVDVIMEVVVDDVVLEVVVVEVVLEVVVVEVVLGKVVVEVVLEVVVDDVVLEVVVVEVVLEYLHPYQSECCHGMENKLQKVLLDNHPTSPDSSI</sequence>
<dbReference type="Proteomes" id="UP000276133">
    <property type="component" value="Unassembled WGS sequence"/>
</dbReference>